<sequence>MASHFGRRRDIAYFWNLIKKAILPKKRPSKKRNKKAREWAESYFNRLEKAIEELRNHDLVSQVHYIKYPGATEEALAYAEEKVFETQVDNFEYYDALAPEAPFAFNPYIREFYKRSNGLHIAWHSVIFPKAEIIDDPDGEIPIARDEDDFKEGWISILPAESLATQQGFYLLGDPQETDLGEYVQSNGGLLHYIDGFNYYHDACMILENGNPTIAFGDDHSASYETPHECDFVIYMEYALATFFSVECRSKELHFSKKKAAHSKLKRMVKTQNYSSLVALLQKNEPTDIDSVIALTYKEKGKEYAKDNHREGLSESLKKRLSLLIE</sequence>
<evidence type="ECO:0000313" key="1">
    <source>
        <dbReference type="EMBL" id="UUC44656.1"/>
    </source>
</evidence>
<proteinExistence type="predicted"/>
<dbReference type="RefSeq" id="WP_256550334.1">
    <property type="nucleotide sequence ID" value="NZ_CP101751.1"/>
</dbReference>
<accession>A0ABY5IP86</accession>
<evidence type="ECO:0000313" key="2">
    <source>
        <dbReference type="Proteomes" id="UP001059844"/>
    </source>
</evidence>
<dbReference type="Proteomes" id="UP001059844">
    <property type="component" value="Chromosome"/>
</dbReference>
<dbReference type="EMBL" id="CP101751">
    <property type="protein sequence ID" value="UUC44656.1"/>
    <property type="molecule type" value="Genomic_DNA"/>
</dbReference>
<name>A0ABY5IP86_9FLAO</name>
<keyword evidence="2" id="KW-1185">Reference proteome</keyword>
<reference evidence="1" key="1">
    <citation type="submission" date="2022-07" db="EMBL/GenBank/DDBJ databases">
        <title>Isolation, identification, and degradation of a PFOSA degrading strain from sewage treatment plant.</title>
        <authorList>
            <person name="Zhang L."/>
            <person name="Huo Y."/>
        </authorList>
    </citation>
    <scope>NUCLEOTIDE SEQUENCE</scope>
    <source>
        <strain evidence="1">C1</strain>
    </source>
</reference>
<organism evidence="1 2">
    <name type="scientific">Flavobacterium cerinum</name>
    <dbReference type="NCBI Taxonomy" id="2502784"/>
    <lineage>
        <taxon>Bacteria</taxon>
        <taxon>Pseudomonadati</taxon>
        <taxon>Bacteroidota</taxon>
        <taxon>Flavobacteriia</taxon>
        <taxon>Flavobacteriales</taxon>
        <taxon>Flavobacteriaceae</taxon>
        <taxon>Flavobacterium</taxon>
    </lineage>
</organism>
<protein>
    <submittedName>
        <fullName evidence="1">Uncharacterized protein</fullName>
    </submittedName>
</protein>
<gene>
    <name evidence="1" type="ORF">NOX80_13575</name>
</gene>